<protein>
    <submittedName>
        <fullName evidence="2">Uncharacterized protein</fullName>
    </submittedName>
</protein>
<dbReference type="Proteomes" id="UP001221142">
    <property type="component" value="Unassembled WGS sequence"/>
</dbReference>
<gene>
    <name evidence="2" type="ORF">FB45DRAFT_877403</name>
</gene>
<feature type="compositionally biased region" description="Basic and acidic residues" evidence="1">
    <location>
        <begin position="15"/>
        <end position="28"/>
    </location>
</feature>
<organism evidence="2 3">
    <name type="scientific">Roridomyces roridus</name>
    <dbReference type="NCBI Taxonomy" id="1738132"/>
    <lineage>
        <taxon>Eukaryota</taxon>
        <taxon>Fungi</taxon>
        <taxon>Dikarya</taxon>
        <taxon>Basidiomycota</taxon>
        <taxon>Agaricomycotina</taxon>
        <taxon>Agaricomycetes</taxon>
        <taxon>Agaricomycetidae</taxon>
        <taxon>Agaricales</taxon>
        <taxon>Marasmiineae</taxon>
        <taxon>Mycenaceae</taxon>
        <taxon>Roridomyces</taxon>
    </lineage>
</organism>
<comment type="caution">
    <text evidence="2">The sequence shown here is derived from an EMBL/GenBank/DDBJ whole genome shotgun (WGS) entry which is preliminary data.</text>
</comment>
<dbReference type="EMBL" id="JARKIF010000046">
    <property type="protein sequence ID" value="KAJ7608243.1"/>
    <property type="molecule type" value="Genomic_DNA"/>
</dbReference>
<accession>A0AAD7FA63</accession>
<feature type="compositionally biased region" description="Polar residues" evidence="1">
    <location>
        <begin position="31"/>
        <end position="41"/>
    </location>
</feature>
<evidence type="ECO:0000313" key="2">
    <source>
        <dbReference type="EMBL" id="KAJ7608243.1"/>
    </source>
</evidence>
<dbReference type="AlphaFoldDB" id="A0AAD7FA63"/>
<reference evidence="2" key="1">
    <citation type="submission" date="2023-03" db="EMBL/GenBank/DDBJ databases">
        <title>Massive genome expansion in bonnet fungi (Mycena s.s.) driven by repeated elements and novel gene families across ecological guilds.</title>
        <authorList>
            <consortium name="Lawrence Berkeley National Laboratory"/>
            <person name="Harder C.B."/>
            <person name="Miyauchi S."/>
            <person name="Viragh M."/>
            <person name="Kuo A."/>
            <person name="Thoen E."/>
            <person name="Andreopoulos B."/>
            <person name="Lu D."/>
            <person name="Skrede I."/>
            <person name="Drula E."/>
            <person name="Henrissat B."/>
            <person name="Morin E."/>
            <person name="Kohler A."/>
            <person name="Barry K."/>
            <person name="LaButti K."/>
            <person name="Morin E."/>
            <person name="Salamov A."/>
            <person name="Lipzen A."/>
            <person name="Mereny Z."/>
            <person name="Hegedus B."/>
            <person name="Baldrian P."/>
            <person name="Stursova M."/>
            <person name="Weitz H."/>
            <person name="Taylor A."/>
            <person name="Grigoriev I.V."/>
            <person name="Nagy L.G."/>
            <person name="Martin F."/>
            <person name="Kauserud H."/>
        </authorList>
    </citation>
    <scope>NUCLEOTIDE SEQUENCE</scope>
    <source>
        <strain evidence="2">9284</strain>
    </source>
</reference>
<keyword evidence="3" id="KW-1185">Reference proteome</keyword>
<name>A0AAD7FA63_9AGAR</name>
<evidence type="ECO:0000256" key="1">
    <source>
        <dbReference type="SAM" id="MobiDB-lite"/>
    </source>
</evidence>
<sequence>MTLPRLPSSFDNDTCDGHWYENDDDNRRSPPASTTHPTGIESTMKLPAFKGHCLRMAIRVYGGHKQNYSWRRTQRRENVGDGVWPVGTTEEAQISIPSSQKRLLLDIRRHAGWRGARNNNNPGIYWMHPRTMANMEKLLGCWSELTRNKRSIGRVDGDDIDNAGRRAVKPKVEFPMHVERSTQGQCRMPGRKTQEACRGCRAALNGTELSSAVKPMETPRPAEVRMHVHGVKANDKESAKWSQNAQKITRKGNHPNTDTDVIEKVRPHSRGKTADKAELKNKFLRLGILVGVRPLIRMKLRCSRFNCPTTAYLLPLTLSDVRSRTAIILGAVGVGACIWLWCRTEYSWLSVLPSCIRLVSESSSSSSRYQRCSAIEIVGSQMTGIWAKLIGSSECVCSAPDRRDQYLDIDYSRNVYTPNLSGTRLLGGAEKDWLKEH</sequence>
<proteinExistence type="predicted"/>
<evidence type="ECO:0000313" key="3">
    <source>
        <dbReference type="Proteomes" id="UP001221142"/>
    </source>
</evidence>
<feature type="region of interest" description="Disordered" evidence="1">
    <location>
        <begin position="14"/>
        <end position="41"/>
    </location>
</feature>